<reference evidence="1" key="1">
    <citation type="submission" date="2020-03" db="EMBL/GenBank/DDBJ databases">
        <title>A high-quality chromosome-level genome assembly of a woody plant with both climbing and erect habits, Rhamnella rubrinervis.</title>
        <authorList>
            <person name="Lu Z."/>
            <person name="Yang Y."/>
            <person name="Zhu X."/>
            <person name="Sun Y."/>
        </authorList>
    </citation>
    <scope>NUCLEOTIDE SEQUENCE</scope>
    <source>
        <strain evidence="1">BYM</strain>
        <tissue evidence="1">Leaf</tissue>
    </source>
</reference>
<keyword evidence="2" id="KW-1185">Reference proteome</keyword>
<dbReference type="InterPro" id="IPR032675">
    <property type="entry name" value="LRR_dom_sf"/>
</dbReference>
<comment type="caution">
    <text evidence="1">The sequence shown here is derived from an EMBL/GenBank/DDBJ whole genome shotgun (WGS) entry which is preliminary data.</text>
</comment>
<evidence type="ECO:0000313" key="1">
    <source>
        <dbReference type="EMBL" id="KAF3437448.1"/>
    </source>
</evidence>
<accession>A0A8K0DZX6</accession>
<name>A0A8K0DZX6_9ROSA</name>
<dbReference type="AlphaFoldDB" id="A0A8K0DZX6"/>
<sequence>MRTSHMPLRKARYVSYMRSGGNEAKKFEVLSENKALRMFLSFKVFRKYDYVVRSTLLLRNCQRLTQLADSIGNLKHLRLKLYGCGNCAELPTLGHLPNLKYLDIRRFRLVERIGDEFCSDISIQMFRMAHFLEYAKLEGVVICRSGEGGVFPRLQSLVLVLCPRLQCLPERDKFINGAVMVVDGGFWMSRPRPPFPKEAMRQLSRSVDQEGFM</sequence>
<protein>
    <submittedName>
        <fullName evidence="1">Uncharacterized protein</fullName>
    </submittedName>
</protein>
<gene>
    <name evidence="1" type="ORF">FNV43_RR20201</name>
</gene>
<organism evidence="1 2">
    <name type="scientific">Rhamnella rubrinervis</name>
    <dbReference type="NCBI Taxonomy" id="2594499"/>
    <lineage>
        <taxon>Eukaryota</taxon>
        <taxon>Viridiplantae</taxon>
        <taxon>Streptophyta</taxon>
        <taxon>Embryophyta</taxon>
        <taxon>Tracheophyta</taxon>
        <taxon>Spermatophyta</taxon>
        <taxon>Magnoliopsida</taxon>
        <taxon>eudicotyledons</taxon>
        <taxon>Gunneridae</taxon>
        <taxon>Pentapetalae</taxon>
        <taxon>rosids</taxon>
        <taxon>fabids</taxon>
        <taxon>Rosales</taxon>
        <taxon>Rhamnaceae</taxon>
        <taxon>rhamnoid group</taxon>
        <taxon>Rhamneae</taxon>
        <taxon>Rhamnella</taxon>
    </lineage>
</organism>
<dbReference type="Proteomes" id="UP000796880">
    <property type="component" value="Unassembled WGS sequence"/>
</dbReference>
<dbReference type="EMBL" id="VOIH02000009">
    <property type="protein sequence ID" value="KAF3437448.1"/>
    <property type="molecule type" value="Genomic_DNA"/>
</dbReference>
<evidence type="ECO:0000313" key="2">
    <source>
        <dbReference type="Proteomes" id="UP000796880"/>
    </source>
</evidence>
<proteinExistence type="predicted"/>
<dbReference type="Gene3D" id="3.80.10.10">
    <property type="entry name" value="Ribonuclease Inhibitor"/>
    <property type="match status" value="1"/>
</dbReference>
<dbReference type="SUPFAM" id="SSF52047">
    <property type="entry name" value="RNI-like"/>
    <property type="match status" value="1"/>
</dbReference>
<dbReference type="PANTHER" id="PTHR47186:SF3">
    <property type="entry name" value="OS09G0267800 PROTEIN"/>
    <property type="match status" value="1"/>
</dbReference>
<dbReference type="PANTHER" id="PTHR47186">
    <property type="entry name" value="LEUCINE-RICH REPEAT-CONTAINING PROTEIN 57"/>
    <property type="match status" value="1"/>
</dbReference>